<dbReference type="InterPro" id="IPR004843">
    <property type="entry name" value="Calcineurin-like_PHP"/>
</dbReference>
<dbReference type="EMBL" id="RCZH01000033">
    <property type="protein sequence ID" value="TPG29789.1"/>
    <property type="molecule type" value="Genomic_DNA"/>
</dbReference>
<accession>A0A502DYP1</accession>
<keyword evidence="3" id="KW-1185">Reference proteome</keyword>
<dbReference type="SUPFAM" id="SSF56300">
    <property type="entry name" value="Metallo-dependent phosphatases"/>
    <property type="match status" value="1"/>
</dbReference>
<dbReference type="PANTHER" id="PTHR37844">
    <property type="entry name" value="SER/THR PROTEIN PHOSPHATASE SUPERFAMILY (AFU_ORTHOLOGUE AFUA_1G14840)"/>
    <property type="match status" value="1"/>
</dbReference>
<feature type="domain" description="Calcineurin-like phosphoesterase" evidence="1">
    <location>
        <begin position="9"/>
        <end position="219"/>
    </location>
</feature>
<dbReference type="Proteomes" id="UP000319700">
    <property type="component" value="Unassembled WGS sequence"/>
</dbReference>
<dbReference type="InterPro" id="IPR029052">
    <property type="entry name" value="Metallo-depent_PP-like"/>
</dbReference>
<dbReference type="Pfam" id="PF00149">
    <property type="entry name" value="Metallophos"/>
    <property type="match status" value="1"/>
</dbReference>
<reference evidence="2 3" key="1">
    <citation type="journal article" date="2019" name="Environ. Microbiol.">
        <title>Species interactions and distinct microbial communities in high Arctic permafrost affected cryosols are associated with the CH4 and CO2 gas fluxes.</title>
        <authorList>
            <person name="Altshuler I."/>
            <person name="Hamel J."/>
            <person name="Turney S."/>
            <person name="Magnuson E."/>
            <person name="Levesque R."/>
            <person name="Greer C."/>
            <person name="Whyte L.G."/>
        </authorList>
    </citation>
    <scope>NUCLEOTIDE SEQUENCE [LARGE SCALE GENOMIC DNA]</scope>
    <source>
        <strain evidence="2 3">42</strain>
    </source>
</reference>
<sequence length="255" mass="29995">MEINRIQYASDLHLEFIKNKEFMRDNPLIPNGDILILAGDIVPFTLMDKHQDFFDFLSDNFQMTYWIPGNHEYYYFDALLKTGTFYEKIRNNVILLNNYVVEYDNLKLVFSTLWSHISPVSRLNIERGLSDFHVIKYNGTRFSADDYNKLYFESLDFITKILEVPDSKKIVVTTHHVPTFKEYPKMYENSPLNGAFAVELSELIELSKPMSWIYGHSHYNTKDFAIGNTKLVTNQLGYIQRGEHERFCSDKILIL</sequence>
<dbReference type="Gene3D" id="3.60.21.10">
    <property type="match status" value="1"/>
</dbReference>
<evidence type="ECO:0000259" key="1">
    <source>
        <dbReference type="Pfam" id="PF00149"/>
    </source>
</evidence>
<evidence type="ECO:0000313" key="2">
    <source>
        <dbReference type="EMBL" id="TPG29789.1"/>
    </source>
</evidence>
<comment type="caution">
    <text evidence="2">The sequence shown here is derived from an EMBL/GenBank/DDBJ whole genome shotgun (WGS) entry which is preliminary data.</text>
</comment>
<dbReference type="OrthoDB" id="356681at2"/>
<dbReference type="PANTHER" id="PTHR37844:SF1">
    <property type="entry name" value="CALCINEURIN-LIKE PHOSPHOESTERASE DOMAIN-CONTAINING PROTEIN"/>
    <property type="match status" value="1"/>
</dbReference>
<evidence type="ECO:0000313" key="3">
    <source>
        <dbReference type="Proteomes" id="UP000319700"/>
    </source>
</evidence>
<name>A0A502DYP1_9FLAO</name>
<gene>
    <name evidence="2" type="ORF">EAH81_27395</name>
</gene>
<proteinExistence type="predicted"/>
<organism evidence="2 3">
    <name type="scientific">Flavobacterium pectinovorum</name>
    <dbReference type="NCBI Taxonomy" id="29533"/>
    <lineage>
        <taxon>Bacteria</taxon>
        <taxon>Pseudomonadati</taxon>
        <taxon>Bacteroidota</taxon>
        <taxon>Flavobacteriia</taxon>
        <taxon>Flavobacteriales</taxon>
        <taxon>Flavobacteriaceae</taxon>
        <taxon>Flavobacterium</taxon>
    </lineage>
</organism>
<dbReference type="RefSeq" id="WP_140512071.1">
    <property type="nucleotide sequence ID" value="NZ_RCZH01000033.1"/>
</dbReference>
<protein>
    <submittedName>
        <fullName evidence="2">Metallophosphoesterase</fullName>
    </submittedName>
</protein>
<dbReference type="AlphaFoldDB" id="A0A502DYP1"/>
<dbReference type="GO" id="GO:0016787">
    <property type="term" value="F:hydrolase activity"/>
    <property type="evidence" value="ECO:0007669"/>
    <property type="project" value="InterPro"/>
</dbReference>